<dbReference type="OrthoDB" id="2101380at2759"/>
<keyword evidence="2" id="KW-1185">Reference proteome</keyword>
<dbReference type="AlphaFoldDB" id="A0A6P8IP52"/>
<protein>
    <submittedName>
        <fullName evidence="3">Uncharacterized protein LOC116302890</fullName>
    </submittedName>
</protein>
<accession>A0A6P8IP52</accession>
<dbReference type="Proteomes" id="UP000515163">
    <property type="component" value="Unplaced"/>
</dbReference>
<dbReference type="GeneID" id="116302890"/>
<feature type="compositionally biased region" description="Polar residues" evidence="1">
    <location>
        <begin position="53"/>
        <end position="72"/>
    </location>
</feature>
<dbReference type="RefSeq" id="XP_031568153.1">
    <property type="nucleotide sequence ID" value="XM_031712293.1"/>
</dbReference>
<feature type="region of interest" description="Disordered" evidence="1">
    <location>
        <begin position="14"/>
        <end position="75"/>
    </location>
</feature>
<gene>
    <name evidence="3" type="primary">LOC116302890</name>
</gene>
<evidence type="ECO:0000313" key="2">
    <source>
        <dbReference type="Proteomes" id="UP000515163"/>
    </source>
</evidence>
<dbReference type="KEGG" id="aten:116302890"/>
<proteinExistence type="predicted"/>
<name>A0A6P8IP52_ACTTE</name>
<dbReference type="InParanoid" id="A0A6P8IP52"/>
<organism evidence="2 3">
    <name type="scientific">Actinia tenebrosa</name>
    <name type="common">Australian red waratah sea anemone</name>
    <dbReference type="NCBI Taxonomy" id="6105"/>
    <lineage>
        <taxon>Eukaryota</taxon>
        <taxon>Metazoa</taxon>
        <taxon>Cnidaria</taxon>
        <taxon>Anthozoa</taxon>
        <taxon>Hexacorallia</taxon>
        <taxon>Actiniaria</taxon>
        <taxon>Actiniidae</taxon>
        <taxon>Actinia</taxon>
    </lineage>
</organism>
<reference evidence="3" key="1">
    <citation type="submission" date="2025-08" db="UniProtKB">
        <authorList>
            <consortium name="RefSeq"/>
        </authorList>
    </citation>
    <scope>IDENTIFICATION</scope>
    <source>
        <tissue evidence="3">Tentacle</tissue>
    </source>
</reference>
<evidence type="ECO:0000256" key="1">
    <source>
        <dbReference type="SAM" id="MobiDB-lite"/>
    </source>
</evidence>
<sequence length="309" mass="36115">MYISSMYKKQPYGRDSPYNWRPLPSRGTKKRNPDEDFILRGKRPAMSLKDSGYRTNTDMTIRPSNTSKSLTRAASAPSVRFPDYEVTAEEFDPRDLTLDLSDFDDQPCEELMRLQDDGKFLNQSANSDWFLNPIHRTKSPPVNLDKLSETHPLKASVLKSTAQGNITSEFSEDIRKTPVNAFDLSIFRNAEEEMLYSRTLSGLSTPYRENLARLKIERLKLEEERMIKKKCMNELERIRGPKPRWYELKTPDFHREAKKNNDILYHSGYNNELLAYRNQLLETLGEEKCPSQQESMHKFYHSKSHNKTM</sequence>
<evidence type="ECO:0000313" key="3">
    <source>
        <dbReference type="RefSeq" id="XP_031568153.1"/>
    </source>
</evidence>